<protein>
    <submittedName>
        <fullName evidence="2">Uncharacterized protein</fullName>
    </submittedName>
</protein>
<keyword evidence="3" id="KW-1185">Reference proteome</keyword>
<gene>
    <name evidence="2" type="ORF">HMPREF1544_01691</name>
</gene>
<feature type="region of interest" description="Disordered" evidence="1">
    <location>
        <begin position="87"/>
        <end position="124"/>
    </location>
</feature>
<name>S2KG47_MUCC1</name>
<reference evidence="3" key="1">
    <citation type="submission" date="2013-05" db="EMBL/GenBank/DDBJ databases">
        <title>The Genome sequence of Mucor circinelloides f. circinelloides 1006PhL.</title>
        <authorList>
            <consortium name="The Broad Institute Genomics Platform"/>
            <person name="Cuomo C."/>
            <person name="Earl A."/>
            <person name="Findley K."/>
            <person name="Lee S.C."/>
            <person name="Walker B."/>
            <person name="Young S."/>
            <person name="Zeng Q."/>
            <person name="Gargeya S."/>
            <person name="Fitzgerald M."/>
            <person name="Haas B."/>
            <person name="Abouelleil A."/>
            <person name="Allen A.W."/>
            <person name="Alvarado L."/>
            <person name="Arachchi H.M."/>
            <person name="Berlin A.M."/>
            <person name="Chapman S.B."/>
            <person name="Gainer-Dewar J."/>
            <person name="Goldberg J."/>
            <person name="Griggs A."/>
            <person name="Gujja S."/>
            <person name="Hansen M."/>
            <person name="Howarth C."/>
            <person name="Imamovic A."/>
            <person name="Ireland A."/>
            <person name="Larimer J."/>
            <person name="McCowan C."/>
            <person name="Murphy C."/>
            <person name="Pearson M."/>
            <person name="Poon T.W."/>
            <person name="Priest M."/>
            <person name="Roberts A."/>
            <person name="Saif S."/>
            <person name="Shea T."/>
            <person name="Sisk P."/>
            <person name="Sykes S."/>
            <person name="Wortman J."/>
            <person name="Nusbaum C."/>
            <person name="Birren B."/>
        </authorList>
    </citation>
    <scope>NUCLEOTIDE SEQUENCE [LARGE SCALE GENOMIC DNA]</scope>
    <source>
        <strain evidence="3">1006PhL</strain>
    </source>
</reference>
<dbReference type="AlphaFoldDB" id="S2KG47"/>
<organism evidence="2 3">
    <name type="scientific">Mucor circinelloides f. circinelloides (strain 1006PhL)</name>
    <name type="common">Mucormycosis agent</name>
    <name type="synonym">Calyptromyces circinelloides</name>
    <dbReference type="NCBI Taxonomy" id="1220926"/>
    <lineage>
        <taxon>Eukaryota</taxon>
        <taxon>Fungi</taxon>
        <taxon>Fungi incertae sedis</taxon>
        <taxon>Mucoromycota</taxon>
        <taxon>Mucoromycotina</taxon>
        <taxon>Mucoromycetes</taxon>
        <taxon>Mucorales</taxon>
        <taxon>Mucorineae</taxon>
        <taxon>Mucoraceae</taxon>
        <taxon>Mucor</taxon>
    </lineage>
</organism>
<dbReference type="OrthoDB" id="10292217at2759"/>
<evidence type="ECO:0000256" key="1">
    <source>
        <dbReference type="SAM" id="MobiDB-lite"/>
    </source>
</evidence>
<accession>S2KG47</accession>
<evidence type="ECO:0000313" key="3">
    <source>
        <dbReference type="Proteomes" id="UP000014254"/>
    </source>
</evidence>
<dbReference type="VEuPathDB" id="FungiDB:HMPREF1544_01691"/>
<dbReference type="EMBL" id="KE123909">
    <property type="protein sequence ID" value="EPB91370.1"/>
    <property type="molecule type" value="Genomic_DNA"/>
</dbReference>
<proteinExistence type="predicted"/>
<dbReference type="Proteomes" id="UP000014254">
    <property type="component" value="Unassembled WGS sequence"/>
</dbReference>
<sequence>MSNNAENQRYYDLVKFGFAMKRKSLENMSCNIDAEKKQKLGEIVGTLNSMLTLGMSHHMYMKTRLNLETLENAKNLHKFIYETDTIKVSTEDDSGESEPEMGGNLSPRRSRRVRVVPESPQLSI</sequence>
<dbReference type="InParanoid" id="S2KG47"/>
<evidence type="ECO:0000313" key="2">
    <source>
        <dbReference type="EMBL" id="EPB91370.1"/>
    </source>
</evidence>